<proteinExistence type="inferred from homology"/>
<evidence type="ECO:0000313" key="12">
    <source>
        <dbReference type="Proteomes" id="UP000242474"/>
    </source>
</evidence>
<evidence type="ECO:0000256" key="7">
    <source>
        <dbReference type="ARBA" id="ARBA00025554"/>
    </source>
</evidence>
<evidence type="ECO:0000256" key="8">
    <source>
        <dbReference type="ARBA" id="ARBA00071744"/>
    </source>
</evidence>
<evidence type="ECO:0000256" key="3">
    <source>
        <dbReference type="ARBA" id="ARBA00011420"/>
    </source>
</evidence>
<accession>A0A2G5B3S0</accession>
<evidence type="ECO:0000256" key="2">
    <source>
        <dbReference type="ARBA" id="ARBA00007515"/>
    </source>
</evidence>
<dbReference type="STRING" id="763665.A0A2G5B3S0"/>
<dbReference type="PANTHER" id="PTHR12826:SF13">
    <property type="entry name" value="RNA-BINDING PROTEIN PNO1"/>
    <property type="match status" value="1"/>
</dbReference>
<keyword evidence="5" id="KW-0694">RNA-binding</keyword>
<evidence type="ECO:0000256" key="4">
    <source>
        <dbReference type="ARBA" id="ARBA00016042"/>
    </source>
</evidence>
<dbReference type="OrthoDB" id="1932641at2759"/>
<keyword evidence="6" id="KW-0539">Nucleus</keyword>
<dbReference type="AlphaFoldDB" id="A0A2G5B3S0"/>
<evidence type="ECO:0000256" key="5">
    <source>
        <dbReference type="ARBA" id="ARBA00022884"/>
    </source>
</evidence>
<dbReference type="InterPro" id="IPR055211">
    <property type="entry name" value="KH_PNO1_2nd"/>
</dbReference>
<dbReference type="GO" id="GO:0005730">
    <property type="term" value="C:nucleolus"/>
    <property type="evidence" value="ECO:0007669"/>
    <property type="project" value="UniProtKB-SubCell"/>
</dbReference>
<dbReference type="InterPro" id="IPR004087">
    <property type="entry name" value="KH_dom"/>
</dbReference>
<dbReference type="SMART" id="SM00322">
    <property type="entry name" value="KH"/>
    <property type="match status" value="1"/>
</dbReference>
<dbReference type="Proteomes" id="UP000242474">
    <property type="component" value="Unassembled WGS sequence"/>
</dbReference>
<gene>
    <name evidence="11" type="ORF">COEREDRAFT_48576</name>
</gene>
<evidence type="ECO:0000259" key="10">
    <source>
        <dbReference type="SMART" id="SM00322"/>
    </source>
</evidence>
<dbReference type="CDD" id="cd22391">
    <property type="entry name" value="KH-I_PNO1_rpt1"/>
    <property type="match status" value="1"/>
</dbReference>
<sequence length="224" mass="24999">MITTDQLLTTTAETTVASINNTESHSSEKPNFGPLSGKDVRSNRGEFRRIRVPPHRLTPLKRDWLKIYSPIVEHLKLQVRVNPKTRMVEIRTCDETEDVGSIQKAADFVRAYCLGFSAEDSLALLRMDDLFLDSFEVKDVKTLTGDHLARAIGRLAGKDGKTKYTIENATKTRIVLADSKIHVLGTFQNIKIAKNAISSLIMGSPPGKIYANLKIVASRMKGRF</sequence>
<reference evidence="11 12" key="1">
    <citation type="journal article" date="2015" name="Genome Biol. Evol.">
        <title>Phylogenomic analyses indicate that early fungi evolved digesting cell walls of algal ancestors of land plants.</title>
        <authorList>
            <person name="Chang Y."/>
            <person name="Wang S."/>
            <person name="Sekimoto S."/>
            <person name="Aerts A.L."/>
            <person name="Choi C."/>
            <person name="Clum A."/>
            <person name="LaButti K.M."/>
            <person name="Lindquist E.A."/>
            <person name="Yee Ngan C."/>
            <person name="Ohm R.A."/>
            <person name="Salamov A.A."/>
            <person name="Grigoriev I.V."/>
            <person name="Spatafora J.W."/>
            <person name="Berbee M.L."/>
        </authorList>
    </citation>
    <scope>NUCLEOTIDE SEQUENCE [LARGE SCALE GENOMIC DNA]</scope>
    <source>
        <strain evidence="11 12">NRRL 1564</strain>
    </source>
</reference>
<comment type="subcellular location">
    <subcellularLocation>
        <location evidence="1">Nucleus</location>
        <location evidence="1">Nucleolus</location>
    </subcellularLocation>
</comment>
<dbReference type="GO" id="GO:0003723">
    <property type="term" value="F:RNA binding"/>
    <property type="evidence" value="ECO:0007669"/>
    <property type="project" value="UniProtKB-KW"/>
</dbReference>
<name>A0A2G5B3S0_COERN</name>
<dbReference type="SUPFAM" id="SSF54791">
    <property type="entry name" value="Eukaryotic type KH-domain (KH-domain type I)"/>
    <property type="match status" value="1"/>
</dbReference>
<feature type="region of interest" description="Disordered" evidence="9">
    <location>
        <begin position="17"/>
        <end position="40"/>
    </location>
</feature>
<comment type="function">
    <text evidence="7">Required for small ribosomal subunit (SSU) synthesis. Has a role in the processing of early nucleolar and late cytoplasmic pre-RNA species.</text>
</comment>
<evidence type="ECO:0000256" key="1">
    <source>
        <dbReference type="ARBA" id="ARBA00004604"/>
    </source>
</evidence>
<evidence type="ECO:0000313" key="11">
    <source>
        <dbReference type="EMBL" id="PIA13644.1"/>
    </source>
</evidence>
<evidence type="ECO:0000256" key="6">
    <source>
        <dbReference type="ARBA" id="ARBA00023242"/>
    </source>
</evidence>
<dbReference type="CDD" id="cd22392">
    <property type="entry name" value="KH-I_PNO1_rpt2"/>
    <property type="match status" value="1"/>
</dbReference>
<dbReference type="InterPro" id="IPR055212">
    <property type="entry name" value="KH-I_PNO1_first"/>
</dbReference>
<keyword evidence="12" id="KW-1185">Reference proteome</keyword>
<dbReference type="EMBL" id="KZ303529">
    <property type="protein sequence ID" value="PIA13644.1"/>
    <property type="molecule type" value="Genomic_DNA"/>
</dbReference>
<comment type="similarity">
    <text evidence="2">Belongs to the PNO1 family.</text>
</comment>
<protein>
    <recommendedName>
        <fullName evidence="4">Pre-rRNA-processing protein PNO1</fullName>
    </recommendedName>
    <alternativeName>
        <fullName evidence="8">Pre-rRNA-processing protein pno1</fullName>
    </alternativeName>
</protein>
<dbReference type="FunFam" id="3.30.1370.10:FF:000048">
    <property type="entry name" value="RNA-binding protein PNO1 isoform X2"/>
    <property type="match status" value="1"/>
</dbReference>
<comment type="subunit">
    <text evidence="3">Component of the small ribosomal subunit, ribosomal RNA processing complex (SSU RRP complex).</text>
</comment>
<feature type="domain" description="K Homology" evidence="10">
    <location>
        <begin position="137"/>
        <end position="202"/>
    </location>
</feature>
<dbReference type="Pfam" id="PF22891">
    <property type="entry name" value="KH_PNO1_2nd"/>
    <property type="match status" value="1"/>
</dbReference>
<dbReference type="FunFam" id="3.30.1370.10:FF:000009">
    <property type="entry name" value="RNA-binding protein PNO1"/>
    <property type="match status" value="1"/>
</dbReference>
<organism evidence="11 12">
    <name type="scientific">Coemansia reversa (strain ATCC 12441 / NRRL 1564)</name>
    <dbReference type="NCBI Taxonomy" id="763665"/>
    <lineage>
        <taxon>Eukaryota</taxon>
        <taxon>Fungi</taxon>
        <taxon>Fungi incertae sedis</taxon>
        <taxon>Zoopagomycota</taxon>
        <taxon>Kickxellomycotina</taxon>
        <taxon>Kickxellomycetes</taxon>
        <taxon>Kickxellales</taxon>
        <taxon>Kickxellaceae</taxon>
        <taxon>Coemansia</taxon>
    </lineage>
</organism>
<evidence type="ECO:0000256" key="9">
    <source>
        <dbReference type="SAM" id="MobiDB-lite"/>
    </source>
</evidence>
<dbReference type="Gene3D" id="3.30.1370.10">
    <property type="entry name" value="K Homology domain, type 1"/>
    <property type="match status" value="2"/>
</dbReference>
<dbReference type="InterPro" id="IPR036612">
    <property type="entry name" value="KH_dom_type_1_sf"/>
</dbReference>
<dbReference type="PANTHER" id="PTHR12826">
    <property type="entry name" value="RIBONUCLEASE Y"/>
    <property type="match status" value="1"/>
</dbReference>